<dbReference type="EMBL" id="JARAKH010000046">
    <property type="protein sequence ID" value="KAK8378061.1"/>
    <property type="molecule type" value="Genomic_DNA"/>
</dbReference>
<dbReference type="PANTHER" id="PTHR22950:SF703">
    <property type="entry name" value="AMINO ACID TRANSPORTER TRANSMEMBRANE DOMAIN-CONTAINING PROTEIN"/>
    <property type="match status" value="1"/>
</dbReference>
<feature type="transmembrane region" description="Helical" evidence="5">
    <location>
        <begin position="115"/>
        <end position="135"/>
    </location>
</feature>
<evidence type="ECO:0000256" key="4">
    <source>
        <dbReference type="ARBA" id="ARBA00023136"/>
    </source>
</evidence>
<feature type="transmembrane region" description="Helical" evidence="5">
    <location>
        <begin position="376"/>
        <end position="397"/>
    </location>
</feature>
<feature type="transmembrane region" description="Helical" evidence="5">
    <location>
        <begin position="176"/>
        <end position="200"/>
    </location>
</feature>
<feature type="transmembrane region" description="Helical" evidence="5">
    <location>
        <begin position="227"/>
        <end position="247"/>
    </location>
</feature>
<evidence type="ECO:0000313" key="8">
    <source>
        <dbReference type="Proteomes" id="UP001487740"/>
    </source>
</evidence>
<keyword evidence="4 5" id="KW-0472">Membrane</keyword>
<dbReference type="Proteomes" id="UP001487740">
    <property type="component" value="Unassembled WGS sequence"/>
</dbReference>
<feature type="domain" description="Amino acid transporter transmembrane" evidence="6">
    <location>
        <begin position="27"/>
        <end position="196"/>
    </location>
</feature>
<gene>
    <name evidence="7" type="ORF">O3P69_018781</name>
</gene>
<feature type="transmembrane region" description="Helical" evidence="5">
    <location>
        <begin position="267"/>
        <end position="287"/>
    </location>
</feature>
<dbReference type="GO" id="GO:0005774">
    <property type="term" value="C:vacuolar membrane"/>
    <property type="evidence" value="ECO:0007669"/>
    <property type="project" value="TreeGrafter"/>
</dbReference>
<keyword evidence="3 5" id="KW-1133">Transmembrane helix</keyword>
<dbReference type="InterPro" id="IPR013057">
    <property type="entry name" value="AA_transpt_TM"/>
</dbReference>
<feature type="domain" description="Amino acid transporter transmembrane" evidence="6">
    <location>
        <begin position="215"/>
        <end position="382"/>
    </location>
</feature>
<dbReference type="GO" id="GO:0015179">
    <property type="term" value="F:L-amino acid transmembrane transporter activity"/>
    <property type="evidence" value="ECO:0007669"/>
    <property type="project" value="TreeGrafter"/>
</dbReference>
<comment type="subcellular location">
    <subcellularLocation>
        <location evidence="1">Membrane</location>
        <topology evidence="1">Multi-pass membrane protein</topology>
    </subcellularLocation>
</comment>
<accession>A0AAW0SSG2</accession>
<reference evidence="7 8" key="1">
    <citation type="submission" date="2023-03" db="EMBL/GenBank/DDBJ databases">
        <title>High-quality genome of Scylla paramamosain provides insights in environmental adaptation.</title>
        <authorList>
            <person name="Zhang L."/>
        </authorList>
    </citation>
    <scope>NUCLEOTIDE SEQUENCE [LARGE SCALE GENOMIC DNA]</scope>
    <source>
        <strain evidence="7">LZ_2023a</strain>
        <tissue evidence="7">Muscle</tissue>
    </source>
</reference>
<feature type="transmembrane region" description="Helical" evidence="5">
    <location>
        <begin position="55"/>
        <end position="74"/>
    </location>
</feature>
<evidence type="ECO:0000256" key="3">
    <source>
        <dbReference type="ARBA" id="ARBA00022989"/>
    </source>
</evidence>
<dbReference type="AlphaFoldDB" id="A0AAW0SSG2"/>
<evidence type="ECO:0000313" key="7">
    <source>
        <dbReference type="EMBL" id="KAK8378061.1"/>
    </source>
</evidence>
<feature type="transmembrane region" description="Helical" evidence="5">
    <location>
        <begin position="27"/>
        <end position="48"/>
    </location>
</feature>
<evidence type="ECO:0000256" key="2">
    <source>
        <dbReference type="ARBA" id="ARBA00022692"/>
    </source>
</evidence>
<feature type="transmembrane region" description="Helical" evidence="5">
    <location>
        <begin position="147"/>
        <end position="170"/>
    </location>
</feature>
<feature type="transmembrane region" description="Helical" evidence="5">
    <location>
        <begin position="308"/>
        <end position="325"/>
    </location>
</feature>
<proteinExistence type="predicted"/>
<feature type="transmembrane region" description="Helical" evidence="5">
    <location>
        <begin position="331"/>
        <end position="355"/>
    </location>
</feature>
<name>A0AAW0SSG2_SCYPA</name>
<keyword evidence="2 5" id="KW-0812">Transmembrane</keyword>
<evidence type="ECO:0000256" key="1">
    <source>
        <dbReference type="ARBA" id="ARBA00004141"/>
    </source>
</evidence>
<evidence type="ECO:0000256" key="5">
    <source>
        <dbReference type="SAM" id="Phobius"/>
    </source>
</evidence>
<comment type="caution">
    <text evidence="7">The sequence shown here is derived from an EMBL/GenBank/DDBJ whole genome shotgun (WGS) entry which is preliminary data.</text>
</comment>
<sequence>MQEKLYISAVPDSVGEAEWTAPKTKALSMRMTGFFLIAQMAGAGFLALPRATADTGWLGTIMMPLFCCSVAFIGTRLGKSWVILEERWPEVYKGAVRQPYMDISERSLGKVGRNITLWCVVLNLFGTTNVHLILISEMLAAVVQTEAGACFTKCHALIIVAACLIPLTWLGSPKDFWQASILAVVTTAAAVLVIVVQIFLEEDLPTPTYPNPTVNDMADRSQFWKSVIIGFTGILSLYLPVALVGYIKLGDSVESNVIMSVSMTPVVIAAIAMEIVNLMCTFLISSNTVYQSTEELLNVPRRFGPARCIVRAVIVVLQVIIGLAVPNFGKILNLIGGSLITLCTFVLPPVMYMRLVGDKSNENWKKRTMPLWEKIYLIEIIIVGIIGGILATVIAVYDVIAASFAGNCFTEFNSCPLIDQ</sequence>
<evidence type="ECO:0000259" key="6">
    <source>
        <dbReference type="Pfam" id="PF01490"/>
    </source>
</evidence>
<dbReference type="PANTHER" id="PTHR22950">
    <property type="entry name" value="AMINO ACID TRANSPORTER"/>
    <property type="match status" value="1"/>
</dbReference>
<keyword evidence="8" id="KW-1185">Reference proteome</keyword>
<organism evidence="7 8">
    <name type="scientific">Scylla paramamosain</name>
    <name type="common">Mud crab</name>
    <dbReference type="NCBI Taxonomy" id="85552"/>
    <lineage>
        <taxon>Eukaryota</taxon>
        <taxon>Metazoa</taxon>
        <taxon>Ecdysozoa</taxon>
        <taxon>Arthropoda</taxon>
        <taxon>Crustacea</taxon>
        <taxon>Multicrustacea</taxon>
        <taxon>Malacostraca</taxon>
        <taxon>Eumalacostraca</taxon>
        <taxon>Eucarida</taxon>
        <taxon>Decapoda</taxon>
        <taxon>Pleocyemata</taxon>
        <taxon>Brachyura</taxon>
        <taxon>Eubrachyura</taxon>
        <taxon>Portunoidea</taxon>
        <taxon>Portunidae</taxon>
        <taxon>Portuninae</taxon>
        <taxon>Scylla</taxon>
    </lineage>
</organism>
<protein>
    <recommendedName>
        <fullName evidence="6">Amino acid transporter transmembrane domain-containing protein</fullName>
    </recommendedName>
</protein>
<dbReference type="Pfam" id="PF01490">
    <property type="entry name" value="Aa_trans"/>
    <property type="match status" value="2"/>
</dbReference>